<dbReference type="Gene3D" id="3.90.226.10">
    <property type="entry name" value="2-enoyl-CoA Hydratase, Chain A, domain 1"/>
    <property type="match status" value="1"/>
</dbReference>
<name>A0A5B2WXZ2_9PSEU</name>
<dbReference type="AlphaFoldDB" id="A0A5B2WXZ2"/>
<gene>
    <name evidence="1" type="ORF">F0L68_27550</name>
</gene>
<dbReference type="Proteomes" id="UP000323454">
    <property type="component" value="Unassembled WGS sequence"/>
</dbReference>
<sequence length="70" mass="7659">MEVIPSGNLLDADLAERYGWVNRALPTDELDDFVDTLARRVARLRPDQIAAAKQAVGAASSGVRRVRKPV</sequence>
<reference evidence="1 2" key="1">
    <citation type="submission" date="2019-09" db="EMBL/GenBank/DDBJ databases">
        <title>Goodfellowia gen. nov., a new genus of the Pseudonocardineae related to Actinoalloteichus, containing Goodfellowia coeruleoviolacea gen. nov., comb. nov. gen. nov., comb. nov.</title>
        <authorList>
            <person name="Labeda D."/>
        </authorList>
    </citation>
    <scope>NUCLEOTIDE SEQUENCE [LARGE SCALE GENOMIC DNA]</scope>
    <source>
        <strain evidence="1 2">AN110305</strain>
    </source>
</reference>
<proteinExistence type="predicted"/>
<evidence type="ECO:0000313" key="1">
    <source>
        <dbReference type="EMBL" id="KAA2255948.1"/>
    </source>
</evidence>
<dbReference type="EMBL" id="VUOB01000054">
    <property type="protein sequence ID" value="KAA2255948.1"/>
    <property type="molecule type" value="Genomic_DNA"/>
</dbReference>
<accession>A0A5B2WXZ2</accession>
<dbReference type="OrthoDB" id="9775794at2"/>
<evidence type="ECO:0000313" key="2">
    <source>
        <dbReference type="Proteomes" id="UP000323454"/>
    </source>
</evidence>
<dbReference type="InterPro" id="IPR029045">
    <property type="entry name" value="ClpP/crotonase-like_dom_sf"/>
</dbReference>
<organism evidence="1 2">
    <name type="scientific">Solihabitans fulvus</name>
    <dbReference type="NCBI Taxonomy" id="1892852"/>
    <lineage>
        <taxon>Bacteria</taxon>
        <taxon>Bacillati</taxon>
        <taxon>Actinomycetota</taxon>
        <taxon>Actinomycetes</taxon>
        <taxon>Pseudonocardiales</taxon>
        <taxon>Pseudonocardiaceae</taxon>
        <taxon>Solihabitans</taxon>
    </lineage>
</organism>
<keyword evidence="2" id="KW-1185">Reference proteome</keyword>
<comment type="caution">
    <text evidence="1">The sequence shown here is derived from an EMBL/GenBank/DDBJ whole genome shotgun (WGS) entry which is preliminary data.</text>
</comment>
<protein>
    <submittedName>
        <fullName evidence="1">Uncharacterized protein</fullName>
    </submittedName>
</protein>
<reference evidence="1 2" key="2">
    <citation type="submission" date="2019-09" db="EMBL/GenBank/DDBJ databases">
        <authorList>
            <person name="Jin C."/>
        </authorList>
    </citation>
    <scope>NUCLEOTIDE SEQUENCE [LARGE SCALE GENOMIC DNA]</scope>
    <source>
        <strain evidence="1 2">AN110305</strain>
    </source>
</reference>
<dbReference type="SUPFAM" id="SSF52096">
    <property type="entry name" value="ClpP/crotonase"/>
    <property type="match status" value="1"/>
</dbReference>
<dbReference type="RefSeq" id="WP_149852734.1">
    <property type="nucleotide sequence ID" value="NZ_VUOB01000054.1"/>
</dbReference>